<dbReference type="EC" id="3.5.1.49" evidence="1"/>
<proteinExistence type="predicted"/>
<reference evidence="1" key="1">
    <citation type="submission" date="2019-11" db="EMBL/GenBank/DDBJ databases">
        <authorList>
            <person name="Feng L."/>
        </authorList>
    </citation>
    <scope>NUCLEOTIDE SEQUENCE</scope>
    <source>
        <strain evidence="1">IbartlettiiLFYP30</strain>
    </source>
</reference>
<organism evidence="1">
    <name type="scientific">Intestinibacter bartlettii</name>
    <dbReference type="NCBI Taxonomy" id="261299"/>
    <lineage>
        <taxon>Bacteria</taxon>
        <taxon>Bacillati</taxon>
        <taxon>Bacillota</taxon>
        <taxon>Clostridia</taxon>
        <taxon>Peptostreptococcales</taxon>
        <taxon>Peptostreptococcaceae</taxon>
        <taxon>Intestinibacter</taxon>
    </lineage>
</organism>
<dbReference type="GO" id="GO:0004328">
    <property type="term" value="F:formamidase activity"/>
    <property type="evidence" value="ECO:0007669"/>
    <property type="project" value="UniProtKB-EC"/>
</dbReference>
<name>A0A6N2YUA9_9FIRM</name>
<keyword evidence="1" id="KW-0378">Hydrolase</keyword>
<dbReference type="AlphaFoldDB" id="A0A6N2YUA9"/>
<dbReference type="PANTHER" id="PTHR31891">
    <property type="entry name" value="FORMAMIDASE C869.04-RELATED"/>
    <property type="match status" value="1"/>
</dbReference>
<dbReference type="RefSeq" id="WP_156530570.1">
    <property type="nucleotide sequence ID" value="NZ_CACRUE010000006.1"/>
</dbReference>
<dbReference type="Pfam" id="PF03069">
    <property type="entry name" value="FmdA_AmdA"/>
    <property type="match status" value="2"/>
</dbReference>
<sequence>MEQKIYINKEDSIVSMSSNNKAKHYCKSGSTVVFQTSDCYNGNLKSEGDLFNLIDYSNINPATGPLYIENAEPGNVLRVDILELKLDSQGVMSVSPGRGALKDFVEEERTKIIKIEDEYAVFNDILKFPINPMIGVIGTAPKEGEVLNGTPGEHGSNMDCNKIQEGTSLFLPVNVPGALLAMGDLHAVMGDGESATCGIEISGEVTVKVTVLKDAIMPTPFLKTNSEYITIASGKTLDEASSHACFKMLDFLKSTLPLDLQELIMLLSIAGNMEICQVVNPLKTARMTMPIDLFDKYNVSI</sequence>
<protein>
    <submittedName>
        <fullName evidence="1">Formamidase</fullName>
        <ecNumber evidence="1">3.5.1.49</ecNumber>
    </submittedName>
</protein>
<accession>A0A6N2YUA9</accession>
<evidence type="ECO:0000313" key="1">
    <source>
        <dbReference type="EMBL" id="VYT69398.1"/>
    </source>
</evidence>
<dbReference type="EMBL" id="CACRUE010000006">
    <property type="protein sequence ID" value="VYT69398.1"/>
    <property type="molecule type" value="Genomic_DNA"/>
</dbReference>
<dbReference type="PANTHER" id="PTHR31891:SF1">
    <property type="entry name" value="FORMAMIDASE C869.04-RELATED"/>
    <property type="match status" value="1"/>
</dbReference>
<dbReference type="Gene3D" id="2.60.120.580">
    <property type="entry name" value="Acetamidase/Formamidase-like domains"/>
    <property type="match status" value="1"/>
</dbReference>
<gene>
    <name evidence="1" type="primary">fmdA</name>
    <name evidence="1" type="ORF">IBLFYP30_00934</name>
</gene>
<dbReference type="Gene3D" id="3.10.28.20">
    <property type="entry name" value="Acetamidase/Formamidase-like domains"/>
    <property type="match status" value="1"/>
</dbReference>
<dbReference type="InterPro" id="IPR004304">
    <property type="entry name" value="FmdA_AmdA"/>
</dbReference>
<dbReference type="SUPFAM" id="SSF141130">
    <property type="entry name" value="Acetamidase/Formamidase-like"/>
    <property type="match status" value="1"/>
</dbReference>
<dbReference type="Gene3D" id="2.40.10.120">
    <property type="match status" value="1"/>
</dbReference>